<evidence type="ECO:0000256" key="1">
    <source>
        <dbReference type="SAM" id="MobiDB-lite"/>
    </source>
</evidence>
<organism evidence="2 3">
    <name type="scientific">Phytophthora palmivora</name>
    <dbReference type="NCBI Taxonomy" id="4796"/>
    <lineage>
        <taxon>Eukaryota</taxon>
        <taxon>Sar</taxon>
        <taxon>Stramenopiles</taxon>
        <taxon>Oomycota</taxon>
        <taxon>Peronosporomycetes</taxon>
        <taxon>Peronosporales</taxon>
        <taxon>Peronosporaceae</taxon>
        <taxon>Phytophthora</taxon>
    </lineage>
</organism>
<comment type="caution">
    <text evidence="2">The sequence shown here is derived from an EMBL/GenBank/DDBJ whole genome shotgun (WGS) entry which is preliminary data.</text>
</comment>
<gene>
    <name evidence="2" type="ORF">PHPALM_36213</name>
</gene>
<evidence type="ECO:0000313" key="3">
    <source>
        <dbReference type="Proteomes" id="UP000237271"/>
    </source>
</evidence>
<feature type="compositionally biased region" description="Polar residues" evidence="1">
    <location>
        <begin position="76"/>
        <end position="85"/>
    </location>
</feature>
<evidence type="ECO:0000313" key="2">
    <source>
        <dbReference type="EMBL" id="POM59060.1"/>
    </source>
</evidence>
<protein>
    <submittedName>
        <fullName evidence="2">Uncharacterized protein</fullName>
    </submittedName>
</protein>
<dbReference type="OrthoDB" id="127268at2759"/>
<dbReference type="AlphaFoldDB" id="A0A2P4X0J4"/>
<reference evidence="2 3" key="1">
    <citation type="journal article" date="2017" name="Genome Biol. Evol.">
        <title>Phytophthora megakarya and P. palmivora, closely related causal agents of cacao black pod rot, underwent increases in genome sizes and gene numbers by different mechanisms.</title>
        <authorList>
            <person name="Ali S.S."/>
            <person name="Shao J."/>
            <person name="Lary D.J."/>
            <person name="Kronmiller B."/>
            <person name="Shen D."/>
            <person name="Strem M.D."/>
            <person name="Amoako-Attah I."/>
            <person name="Akrofi A.Y."/>
            <person name="Begoude B.A."/>
            <person name="Ten Hoopen G.M."/>
            <person name="Coulibaly K."/>
            <person name="Kebe B.I."/>
            <person name="Melnick R.L."/>
            <person name="Guiltinan M.J."/>
            <person name="Tyler B.M."/>
            <person name="Meinhardt L.W."/>
            <person name="Bailey B.A."/>
        </authorList>
    </citation>
    <scope>NUCLEOTIDE SEQUENCE [LARGE SCALE GENOMIC DNA]</scope>
    <source>
        <strain evidence="3">sbr112.9</strain>
    </source>
</reference>
<accession>A0A2P4X0J4</accession>
<proteinExistence type="predicted"/>
<dbReference type="EMBL" id="NCKW01020112">
    <property type="protein sequence ID" value="POM59060.1"/>
    <property type="molecule type" value="Genomic_DNA"/>
</dbReference>
<name>A0A2P4X0J4_9STRA</name>
<dbReference type="Proteomes" id="UP000237271">
    <property type="component" value="Unassembled WGS sequence"/>
</dbReference>
<keyword evidence="3" id="KW-1185">Reference proteome</keyword>
<feature type="region of interest" description="Disordered" evidence="1">
    <location>
        <begin position="74"/>
        <end position="112"/>
    </location>
</feature>
<feature type="compositionally biased region" description="Basic and acidic residues" evidence="1">
    <location>
        <begin position="24"/>
        <end position="43"/>
    </location>
</feature>
<feature type="region of interest" description="Disordered" evidence="1">
    <location>
        <begin position="24"/>
        <end position="46"/>
    </location>
</feature>
<sequence length="112" mass="12445">MAADRDPNREMEPLCNTAPVEKIAQKVNDKHHHGDGSEDKKQLNVDGKTGLEAYAEDEAMDGIKSLDPAHHKGFEYNNNSVQTAVDSPESMEGIDVEERNRHAFLDKDLTEG</sequence>
<feature type="compositionally biased region" description="Basic and acidic residues" evidence="1">
    <location>
        <begin position="96"/>
        <end position="112"/>
    </location>
</feature>